<dbReference type="InterPro" id="IPR050320">
    <property type="entry name" value="N5-glutamine_MTase"/>
</dbReference>
<reference evidence="9" key="1">
    <citation type="submission" date="2017-09" db="EMBL/GenBank/DDBJ databases">
        <title>Depth-based differentiation of microbial function through sediment-hosted aquifers and enrichment of novel symbionts in the deep terrestrial subsurface.</title>
        <authorList>
            <person name="Probst A.J."/>
            <person name="Ladd B."/>
            <person name="Jarett J.K."/>
            <person name="Geller-Mcgrath D.E."/>
            <person name="Sieber C.M.K."/>
            <person name="Emerson J.B."/>
            <person name="Anantharaman K."/>
            <person name="Thomas B.C."/>
            <person name="Malmstrom R."/>
            <person name="Stieglmeier M."/>
            <person name="Klingl A."/>
            <person name="Woyke T."/>
            <person name="Ryan C.M."/>
            <person name="Banfield J.F."/>
        </authorList>
    </citation>
    <scope>NUCLEOTIDE SEQUENCE [LARGE SCALE GENOMIC DNA]</scope>
</reference>
<dbReference type="GO" id="GO:0102559">
    <property type="term" value="F:peptide chain release factor N(5)-glutamine methyltransferase activity"/>
    <property type="evidence" value="ECO:0007669"/>
    <property type="project" value="UniProtKB-EC"/>
</dbReference>
<sequence>MTIKQALKKNTAKLSQKHIARPDLEAELLLASVLKRDRVFLLAHSEKRLTVCQRIKYRHLISLKINHWPTAYLTGHQEFFGLDFIVNRRTLIPRPETELLVESALKLIPRNNPTEVIEIGTGSGCIIIAVAKNNPNGKTNYRAIEISRGAIKIAELNAKRHRLNLKIKFINDTLLSPISNEEFSGSLIILANLPYLRPDQFNSSPSIQKEPRNALISGPDGLGLYRKLFDQASTLKAQDITLILEIDPSQAETITQLAKNHWPNAKVEILKDFCGHERIVIIKTN</sequence>
<dbReference type="SUPFAM" id="SSF53335">
    <property type="entry name" value="S-adenosyl-L-methionine-dependent methyltransferases"/>
    <property type="match status" value="1"/>
</dbReference>
<name>A0A2M7VZY2_9BACT</name>
<keyword evidence="2 8" id="KW-0489">Methyltransferase</keyword>
<accession>A0A2M7VZY2</accession>
<dbReference type="InterPro" id="IPR029063">
    <property type="entry name" value="SAM-dependent_MTases_sf"/>
</dbReference>
<dbReference type="PANTHER" id="PTHR18895">
    <property type="entry name" value="HEMK METHYLTRANSFERASE"/>
    <property type="match status" value="1"/>
</dbReference>
<dbReference type="GO" id="GO:0032259">
    <property type="term" value="P:methylation"/>
    <property type="evidence" value="ECO:0007669"/>
    <property type="project" value="UniProtKB-KW"/>
</dbReference>
<evidence type="ECO:0000256" key="5">
    <source>
        <dbReference type="ARBA" id="ARBA00048391"/>
    </source>
</evidence>
<evidence type="ECO:0000259" key="6">
    <source>
        <dbReference type="Pfam" id="PF05175"/>
    </source>
</evidence>
<evidence type="ECO:0000256" key="1">
    <source>
        <dbReference type="ARBA" id="ARBA00012771"/>
    </source>
</evidence>
<evidence type="ECO:0000313" key="9">
    <source>
        <dbReference type="Proteomes" id="UP000228743"/>
    </source>
</evidence>
<protein>
    <recommendedName>
        <fullName evidence="1">peptide chain release factor N(5)-glutamine methyltransferase</fullName>
        <ecNumber evidence="1">2.1.1.297</ecNumber>
    </recommendedName>
</protein>
<evidence type="ECO:0000259" key="7">
    <source>
        <dbReference type="Pfam" id="PF17827"/>
    </source>
</evidence>
<evidence type="ECO:0000313" key="8">
    <source>
        <dbReference type="EMBL" id="PJA10095.1"/>
    </source>
</evidence>
<dbReference type="NCBIfam" id="TIGR00536">
    <property type="entry name" value="hemK_fam"/>
    <property type="match status" value="1"/>
</dbReference>
<dbReference type="Pfam" id="PF05175">
    <property type="entry name" value="MTS"/>
    <property type="match status" value="1"/>
</dbReference>
<keyword evidence="4" id="KW-0949">S-adenosyl-L-methionine</keyword>
<dbReference type="InterPro" id="IPR007848">
    <property type="entry name" value="Small_mtfrase_dom"/>
</dbReference>
<proteinExistence type="predicted"/>
<dbReference type="Gene3D" id="3.40.50.150">
    <property type="entry name" value="Vaccinia Virus protein VP39"/>
    <property type="match status" value="1"/>
</dbReference>
<evidence type="ECO:0000256" key="2">
    <source>
        <dbReference type="ARBA" id="ARBA00022603"/>
    </source>
</evidence>
<comment type="catalytic activity">
    <reaction evidence="5">
        <text>L-glutaminyl-[peptide chain release factor] + S-adenosyl-L-methionine = N(5)-methyl-L-glutaminyl-[peptide chain release factor] + S-adenosyl-L-homocysteine + H(+)</text>
        <dbReference type="Rhea" id="RHEA:42896"/>
        <dbReference type="Rhea" id="RHEA-COMP:10271"/>
        <dbReference type="Rhea" id="RHEA-COMP:10272"/>
        <dbReference type="ChEBI" id="CHEBI:15378"/>
        <dbReference type="ChEBI" id="CHEBI:30011"/>
        <dbReference type="ChEBI" id="CHEBI:57856"/>
        <dbReference type="ChEBI" id="CHEBI:59789"/>
        <dbReference type="ChEBI" id="CHEBI:61891"/>
        <dbReference type="EC" id="2.1.1.297"/>
    </reaction>
</comment>
<organism evidence="8 9">
    <name type="scientific">Candidatus Falkowbacteria bacterium CG_4_10_14_0_2_um_filter_41_15</name>
    <dbReference type="NCBI Taxonomy" id="1974554"/>
    <lineage>
        <taxon>Bacteria</taxon>
        <taxon>Candidatus Falkowiibacteriota</taxon>
    </lineage>
</organism>
<dbReference type="NCBIfam" id="TIGR03534">
    <property type="entry name" value="RF_mod_PrmC"/>
    <property type="match status" value="1"/>
</dbReference>
<feature type="domain" description="Release factor glutamine methyltransferase N-terminal" evidence="7">
    <location>
        <begin position="5"/>
        <end position="75"/>
    </location>
</feature>
<dbReference type="InterPro" id="IPR040758">
    <property type="entry name" value="PrmC_N"/>
</dbReference>
<dbReference type="AlphaFoldDB" id="A0A2M7VZY2"/>
<comment type="caution">
    <text evidence="8">The sequence shown here is derived from an EMBL/GenBank/DDBJ whole genome shotgun (WGS) entry which is preliminary data.</text>
</comment>
<evidence type="ECO:0000256" key="4">
    <source>
        <dbReference type="ARBA" id="ARBA00022691"/>
    </source>
</evidence>
<dbReference type="EMBL" id="PFPX01000032">
    <property type="protein sequence ID" value="PJA10095.1"/>
    <property type="molecule type" value="Genomic_DNA"/>
</dbReference>
<feature type="domain" description="Methyltransferase small" evidence="6">
    <location>
        <begin position="106"/>
        <end position="194"/>
    </location>
</feature>
<evidence type="ECO:0000256" key="3">
    <source>
        <dbReference type="ARBA" id="ARBA00022679"/>
    </source>
</evidence>
<keyword evidence="3 8" id="KW-0808">Transferase</keyword>
<dbReference type="CDD" id="cd02440">
    <property type="entry name" value="AdoMet_MTases"/>
    <property type="match status" value="1"/>
</dbReference>
<gene>
    <name evidence="8" type="primary">prmC</name>
    <name evidence="8" type="ORF">COX68_01325</name>
</gene>
<dbReference type="EC" id="2.1.1.297" evidence="1"/>
<dbReference type="InterPro" id="IPR004556">
    <property type="entry name" value="HemK-like"/>
</dbReference>
<dbReference type="Pfam" id="PF17827">
    <property type="entry name" value="PrmC_N"/>
    <property type="match status" value="1"/>
</dbReference>
<dbReference type="Proteomes" id="UP000228743">
    <property type="component" value="Unassembled WGS sequence"/>
</dbReference>
<dbReference type="PANTHER" id="PTHR18895:SF74">
    <property type="entry name" value="MTRF1L RELEASE FACTOR GLUTAMINE METHYLTRANSFERASE"/>
    <property type="match status" value="1"/>
</dbReference>
<dbReference type="InterPro" id="IPR019874">
    <property type="entry name" value="RF_methyltr_PrmC"/>
</dbReference>
<dbReference type="Gene3D" id="1.10.8.10">
    <property type="entry name" value="DNA helicase RuvA subunit, C-terminal domain"/>
    <property type="match status" value="1"/>
</dbReference>